<dbReference type="InterPro" id="IPR022137">
    <property type="entry name" value="Znf_prot_DUF3669"/>
</dbReference>
<feature type="non-terminal residue" evidence="2">
    <location>
        <position position="280"/>
    </location>
</feature>
<dbReference type="PANTHER" id="PTHR40780:SF3">
    <property type="entry name" value="DUF3669 DOMAIN-CONTAINING PROTEIN"/>
    <property type="match status" value="1"/>
</dbReference>
<evidence type="ECO:0000313" key="3">
    <source>
        <dbReference type="Proteomes" id="UP001172101"/>
    </source>
</evidence>
<name>A0AA40AB53_9PEZI</name>
<comment type="caution">
    <text evidence="2">The sequence shown here is derived from an EMBL/GenBank/DDBJ whole genome shotgun (WGS) entry which is preliminary data.</text>
</comment>
<feature type="domain" description="DUF3669" evidence="1">
    <location>
        <begin position="191"/>
        <end position="254"/>
    </location>
</feature>
<evidence type="ECO:0000313" key="2">
    <source>
        <dbReference type="EMBL" id="KAK0712647.1"/>
    </source>
</evidence>
<evidence type="ECO:0000259" key="1">
    <source>
        <dbReference type="Pfam" id="PF12417"/>
    </source>
</evidence>
<dbReference type="EMBL" id="JAUIRO010000005">
    <property type="protein sequence ID" value="KAK0712647.1"/>
    <property type="molecule type" value="Genomic_DNA"/>
</dbReference>
<dbReference type="AlphaFoldDB" id="A0AA40AB53"/>
<sequence length="280" mass="31913">MHGNNLSFFCVNIPSAIEFLPPQSDKWKTILPRLPTGFMACEALVSERILPMPRQTRRLLVQRYWNGDVDSVVNDKRNEHCLIRPYLGRRRQGARQSRLQSISLRNYPLYADQIEELGLPIDEYTSAMADTLAFLLWTVRVDANDVEFILARPRTSAIATIESHSRNTRPAPGPSVGTAELATGILGSHAMWLLDFDCCKELDMNETGVNVAAQRFWRNDPFYPNPNCKCPEDERLWALFKDRFLRSSRSILEGECEAIQELPELLIARIVETIGVYSKG</sequence>
<dbReference type="Pfam" id="PF12417">
    <property type="entry name" value="DUF3669"/>
    <property type="match status" value="1"/>
</dbReference>
<gene>
    <name evidence="2" type="ORF">B0T26DRAFT_714871</name>
</gene>
<proteinExistence type="predicted"/>
<keyword evidence="3" id="KW-1185">Reference proteome</keyword>
<dbReference type="PANTHER" id="PTHR40780">
    <property type="entry name" value="DUF3669 DOMAIN-CONTAINING PROTEIN"/>
    <property type="match status" value="1"/>
</dbReference>
<dbReference type="GeneID" id="85325487"/>
<accession>A0AA40AB53</accession>
<dbReference type="Proteomes" id="UP001172101">
    <property type="component" value="Unassembled WGS sequence"/>
</dbReference>
<dbReference type="RefSeq" id="XP_060293970.1">
    <property type="nucleotide sequence ID" value="XM_060442217.1"/>
</dbReference>
<organism evidence="2 3">
    <name type="scientific">Lasiosphaeria miniovina</name>
    <dbReference type="NCBI Taxonomy" id="1954250"/>
    <lineage>
        <taxon>Eukaryota</taxon>
        <taxon>Fungi</taxon>
        <taxon>Dikarya</taxon>
        <taxon>Ascomycota</taxon>
        <taxon>Pezizomycotina</taxon>
        <taxon>Sordariomycetes</taxon>
        <taxon>Sordariomycetidae</taxon>
        <taxon>Sordariales</taxon>
        <taxon>Lasiosphaeriaceae</taxon>
        <taxon>Lasiosphaeria</taxon>
    </lineage>
</organism>
<reference evidence="2" key="1">
    <citation type="submission" date="2023-06" db="EMBL/GenBank/DDBJ databases">
        <title>Genome-scale phylogeny and comparative genomics of the fungal order Sordariales.</title>
        <authorList>
            <consortium name="Lawrence Berkeley National Laboratory"/>
            <person name="Hensen N."/>
            <person name="Bonometti L."/>
            <person name="Westerberg I."/>
            <person name="Brannstrom I.O."/>
            <person name="Guillou S."/>
            <person name="Cros-Aarteil S."/>
            <person name="Calhoun S."/>
            <person name="Haridas S."/>
            <person name="Kuo A."/>
            <person name="Mondo S."/>
            <person name="Pangilinan J."/>
            <person name="Riley R."/>
            <person name="LaButti K."/>
            <person name="Andreopoulos B."/>
            <person name="Lipzen A."/>
            <person name="Chen C."/>
            <person name="Yanf M."/>
            <person name="Daum C."/>
            <person name="Ng V."/>
            <person name="Clum A."/>
            <person name="Steindorff A."/>
            <person name="Ohm R."/>
            <person name="Martin F."/>
            <person name="Silar P."/>
            <person name="Natvig D."/>
            <person name="Lalanne C."/>
            <person name="Gautier V."/>
            <person name="Ament-velasquez S.L."/>
            <person name="Kruys A."/>
            <person name="Hutchinson M.I."/>
            <person name="Powell A.J."/>
            <person name="Barry K."/>
            <person name="Miller A.N."/>
            <person name="Grigoriev I.V."/>
            <person name="Debuchy R."/>
            <person name="Gladieux P."/>
            <person name="Thoren M.H."/>
            <person name="Johannesson H."/>
        </authorList>
    </citation>
    <scope>NUCLEOTIDE SEQUENCE</scope>
    <source>
        <strain evidence="2">SMH2392-1A</strain>
    </source>
</reference>
<protein>
    <submittedName>
        <fullName evidence="2">Zinc finger protein-domain-containing protein</fullName>
    </submittedName>
</protein>